<feature type="domain" description="Histidine kinase" evidence="13">
    <location>
        <begin position="186"/>
        <end position="402"/>
    </location>
</feature>
<dbReference type="Pfam" id="PF00512">
    <property type="entry name" value="HisKA"/>
    <property type="match status" value="1"/>
</dbReference>
<comment type="subcellular location">
    <subcellularLocation>
        <location evidence="2">Cell membrane</location>
    </subcellularLocation>
</comment>
<dbReference type="InterPro" id="IPR050428">
    <property type="entry name" value="TCS_sensor_his_kinase"/>
</dbReference>
<evidence type="ECO:0000256" key="5">
    <source>
        <dbReference type="ARBA" id="ARBA00022679"/>
    </source>
</evidence>
<gene>
    <name evidence="15" type="ORF">C1I92_26595</name>
</gene>
<dbReference type="PROSITE" id="PS50109">
    <property type="entry name" value="HIS_KIN"/>
    <property type="match status" value="1"/>
</dbReference>
<name>A0A2W2AYK6_9ACTN</name>
<dbReference type="EC" id="2.7.13.3" evidence="3"/>
<keyword evidence="5" id="KW-0808">Transferase</keyword>
<sequence length="405" mass="42268">MARDLSPRRLLPRRLTLRARLTLIYSGLFLIAGLVLLGTTYALFNEQIGRPGGLVGEPRGETDDRAPTASPSPVVVPLDVPEGQQVRLRESAVTALITQGSIALVVVGAAATGFGWLVAGRVLAPLHRVTDTAARIAAAPAADRGLHERIALRGPDDEVKDLADAFDTMIERLDQSFEGQRRFVANASHELRTPLALSRALIELAMRRTDGSADVHRLGEDLLQINGSHEQLIGGLLVLAAAENDIPERFAVDLADVVTQVAEQVKAAAAAAGVEIRATAGEAVTAGDAVLLERLVYNLVENGLRYNVPGGWVEVTSGPAGGASGGVEVVVSNTGPVVPPYEVAPMFEPFRRLGADRQVGQHGAGLGLSIVRSVAHAHGGTVAAHPREGGGLVVTATLPAAPSSA</sequence>
<dbReference type="PRINTS" id="PR00344">
    <property type="entry name" value="BCTRLSENSOR"/>
</dbReference>
<dbReference type="EMBL" id="POTW01000092">
    <property type="protein sequence ID" value="PZF80321.1"/>
    <property type="molecule type" value="Genomic_DNA"/>
</dbReference>
<dbReference type="InterPro" id="IPR005467">
    <property type="entry name" value="His_kinase_dom"/>
</dbReference>
<feature type="region of interest" description="Disordered" evidence="11">
    <location>
        <begin position="53"/>
        <end position="72"/>
    </location>
</feature>
<evidence type="ECO:0000256" key="4">
    <source>
        <dbReference type="ARBA" id="ARBA00022553"/>
    </source>
</evidence>
<evidence type="ECO:0000313" key="16">
    <source>
        <dbReference type="Proteomes" id="UP000248764"/>
    </source>
</evidence>
<dbReference type="InterPro" id="IPR003660">
    <property type="entry name" value="HAMP_dom"/>
</dbReference>
<dbReference type="PROSITE" id="PS50885">
    <property type="entry name" value="HAMP"/>
    <property type="match status" value="1"/>
</dbReference>
<dbReference type="Gene3D" id="3.30.565.10">
    <property type="entry name" value="Histidine kinase-like ATPase, C-terminal domain"/>
    <property type="match status" value="1"/>
</dbReference>
<feature type="transmembrane region" description="Helical" evidence="12">
    <location>
        <begin position="21"/>
        <end position="44"/>
    </location>
</feature>
<dbReference type="InterPro" id="IPR036097">
    <property type="entry name" value="HisK_dim/P_sf"/>
</dbReference>
<dbReference type="CDD" id="cd00082">
    <property type="entry name" value="HisKA"/>
    <property type="match status" value="1"/>
</dbReference>
<accession>A0A2W2AYK6</accession>
<dbReference type="PANTHER" id="PTHR45436:SF5">
    <property type="entry name" value="SENSOR HISTIDINE KINASE TRCS"/>
    <property type="match status" value="1"/>
</dbReference>
<feature type="domain" description="HAMP" evidence="14">
    <location>
        <begin position="120"/>
        <end position="178"/>
    </location>
</feature>
<dbReference type="Pfam" id="PF02518">
    <property type="entry name" value="HATPase_c"/>
    <property type="match status" value="1"/>
</dbReference>
<dbReference type="GO" id="GO:0000155">
    <property type="term" value="F:phosphorelay sensor kinase activity"/>
    <property type="evidence" value="ECO:0007669"/>
    <property type="project" value="InterPro"/>
</dbReference>
<feature type="transmembrane region" description="Helical" evidence="12">
    <location>
        <begin position="96"/>
        <end position="119"/>
    </location>
</feature>
<evidence type="ECO:0000256" key="1">
    <source>
        <dbReference type="ARBA" id="ARBA00000085"/>
    </source>
</evidence>
<keyword evidence="4" id="KW-0597">Phosphoprotein</keyword>
<dbReference type="SUPFAM" id="SSF158472">
    <property type="entry name" value="HAMP domain-like"/>
    <property type="match status" value="1"/>
</dbReference>
<dbReference type="PANTHER" id="PTHR45436">
    <property type="entry name" value="SENSOR HISTIDINE KINASE YKOH"/>
    <property type="match status" value="1"/>
</dbReference>
<evidence type="ECO:0000259" key="14">
    <source>
        <dbReference type="PROSITE" id="PS50885"/>
    </source>
</evidence>
<evidence type="ECO:0000313" key="15">
    <source>
        <dbReference type="EMBL" id="PZF80321.1"/>
    </source>
</evidence>
<comment type="catalytic activity">
    <reaction evidence="1">
        <text>ATP + protein L-histidine = ADP + protein N-phospho-L-histidine.</text>
        <dbReference type="EC" id="2.7.13.3"/>
    </reaction>
</comment>
<keyword evidence="6 12" id="KW-0812">Transmembrane</keyword>
<dbReference type="InterPro" id="IPR004358">
    <property type="entry name" value="Sig_transdc_His_kin-like_C"/>
</dbReference>
<evidence type="ECO:0000256" key="6">
    <source>
        <dbReference type="ARBA" id="ARBA00022692"/>
    </source>
</evidence>
<dbReference type="InterPro" id="IPR036890">
    <property type="entry name" value="HATPase_C_sf"/>
</dbReference>
<dbReference type="SMART" id="SM00388">
    <property type="entry name" value="HisKA"/>
    <property type="match status" value="1"/>
</dbReference>
<evidence type="ECO:0000259" key="13">
    <source>
        <dbReference type="PROSITE" id="PS50109"/>
    </source>
</evidence>
<dbReference type="InterPro" id="IPR003661">
    <property type="entry name" value="HisK_dim/P_dom"/>
</dbReference>
<keyword evidence="10 12" id="KW-0472">Membrane</keyword>
<dbReference type="AlphaFoldDB" id="A0A2W2AYK6"/>
<dbReference type="RefSeq" id="WP_111257654.1">
    <property type="nucleotide sequence ID" value="NZ_POTW01000092.1"/>
</dbReference>
<evidence type="ECO:0000256" key="8">
    <source>
        <dbReference type="ARBA" id="ARBA00022989"/>
    </source>
</evidence>
<keyword evidence="7 15" id="KW-0418">Kinase</keyword>
<dbReference type="InterPro" id="IPR003594">
    <property type="entry name" value="HATPase_dom"/>
</dbReference>
<evidence type="ECO:0000256" key="12">
    <source>
        <dbReference type="SAM" id="Phobius"/>
    </source>
</evidence>
<dbReference type="SMART" id="SM00387">
    <property type="entry name" value="HATPase_c"/>
    <property type="match status" value="1"/>
</dbReference>
<evidence type="ECO:0000256" key="11">
    <source>
        <dbReference type="SAM" id="MobiDB-lite"/>
    </source>
</evidence>
<evidence type="ECO:0000256" key="10">
    <source>
        <dbReference type="ARBA" id="ARBA00023136"/>
    </source>
</evidence>
<proteinExistence type="predicted"/>
<dbReference type="Pfam" id="PF00672">
    <property type="entry name" value="HAMP"/>
    <property type="match status" value="1"/>
</dbReference>
<dbReference type="GO" id="GO:0005886">
    <property type="term" value="C:plasma membrane"/>
    <property type="evidence" value="ECO:0007669"/>
    <property type="project" value="UniProtKB-SubCell"/>
</dbReference>
<evidence type="ECO:0000256" key="3">
    <source>
        <dbReference type="ARBA" id="ARBA00012438"/>
    </source>
</evidence>
<comment type="caution">
    <text evidence="15">The sequence shown here is derived from an EMBL/GenBank/DDBJ whole genome shotgun (WGS) entry which is preliminary data.</text>
</comment>
<dbReference type="Gene3D" id="1.10.287.130">
    <property type="match status" value="1"/>
</dbReference>
<keyword evidence="16" id="KW-1185">Reference proteome</keyword>
<protein>
    <recommendedName>
        <fullName evidence="3">histidine kinase</fullName>
        <ecNumber evidence="3">2.7.13.3</ecNumber>
    </recommendedName>
</protein>
<organism evidence="15 16">
    <name type="scientific">Jiangella anatolica</name>
    <dbReference type="NCBI Taxonomy" id="2670374"/>
    <lineage>
        <taxon>Bacteria</taxon>
        <taxon>Bacillati</taxon>
        <taxon>Actinomycetota</taxon>
        <taxon>Actinomycetes</taxon>
        <taxon>Jiangellales</taxon>
        <taxon>Jiangellaceae</taxon>
        <taxon>Jiangella</taxon>
    </lineage>
</organism>
<evidence type="ECO:0000256" key="9">
    <source>
        <dbReference type="ARBA" id="ARBA00023012"/>
    </source>
</evidence>
<keyword evidence="8 12" id="KW-1133">Transmembrane helix</keyword>
<keyword evidence="9" id="KW-0902">Two-component regulatory system</keyword>
<evidence type="ECO:0000256" key="7">
    <source>
        <dbReference type="ARBA" id="ARBA00022777"/>
    </source>
</evidence>
<dbReference type="CDD" id="cd00075">
    <property type="entry name" value="HATPase"/>
    <property type="match status" value="1"/>
</dbReference>
<dbReference type="SUPFAM" id="SSF47384">
    <property type="entry name" value="Homodimeric domain of signal transducing histidine kinase"/>
    <property type="match status" value="1"/>
</dbReference>
<reference evidence="15 16" key="1">
    <citation type="submission" date="2018-01" db="EMBL/GenBank/DDBJ databases">
        <title>Draft genome sequence of Jiangella sp. GTF31.</title>
        <authorList>
            <person name="Sahin N."/>
            <person name="Ay H."/>
            <person name="Saygin H."/>
        </authorList>
    </citation>
    <scope>NUCLEOTIDE SEQUENCE [LARGE SCALE GENOMIC DNA]</scope>
    <source>
        <strain evidence="15 16">GTF31</strain>
    </source>
</reference>
<dbReference type="Gene3D" id="6.10.340.10">
    <property type="match status" value="1"/>
</dbReference>
<dbReference type="SMART" id="SM00304">
    <property type="entry name" value="HAMP"/>
    <property type="match status" value="1"/>
</dbReference>
<dbReference type="Proteomes" id="UP000248764">
    <property type="component" value="Unassembled WGS sequence"/>
</dbReference>
<evidence type="ECO:0000256" key="2">
    <source>
        <dbReference type="ARBA" id="ARBA00004236"/>
    </source>
</evidence>
<dbReference type="SUPFAM" id="SSF55874">
    <property type="entry name" value="ATPase domain of HSP90 chaperone/DNA topoisomerase II/histidine kinase"/>
    <property type="match status" value="1"/>
</dbReference>